<sequence>YLASGIFIVAPDEQGVVRRFGKFIRIESPGLNYHLPYPIETVVTPAVTQVKRVEIGFRTISFGPPARYREIPTEALMLTGDENIVS</sequence>
<proteinExistence type="predicted"/>
<protein>
    <recommendedName>
        <fullName evidence="2">Band 7 domain-containing protein</fullName>
    </recommendedName>
</protein>
<name>X1QRU1_9ZZZZ</name>
<feature type="non-terminal residue" evidence="1">
    <location>
        <position position="1"/>
    </location>
</feature>
<accession>X1QRU1</accession>
<evidence type="ECO:0000313" key="1">
    <source>
        <dbReference type="EMBL" id="GAI71297.1"/>
    </source>
</evidence>
<reference evidence="1" key="1">
    <citation type="journal article" date="2014" name="Front. Microbiol.">
        <title>High frequency of phylogenetically diverse reductive dehalogenase-homologous genes in deep subseafloor sedimentary metagenomes.</title>
        <authorList>
            <person name="Kawai M."/>
            <person name="Futagami T."/>
            <person name="Toyoda A."/>
            <person name="Takaki Y."/>
            <person name="Nishi S."/>
            <person name="Hori S."/>
            <person name="Arai W."/>
            <person name="Tsubouchi T."/>
            <person name="Morono Y."/>
            <person name="Uchiyama I."/>
            <person name="Ito T."/>
            <person name="Fujiyama A."/>
            <person name="Inagaki F."/>
            <person name="Takami H."/>
        </authorList>
    </citation>
    <scope>NUCLEOTIDE SEQUENCE</scope>
    <source>
        <strain evidence="1">Expedition CK06-06</strain>
    </source>
</reference>
<evidence type="ECO:0008006" key="2">
    <source>
        <dbReference type="Google" id="ProtNLM"/>
    </source>
</evidence>
<dbReference type="EMBL" id="BARV01044390">
    <property type="protein sequence ID" value="GAI71297.1"/>
    <property type="molecule type" value="Genomic_DNA"/>
</dbReference>
<gene>
    <name evidence="1" type="ORF">S06H3_65723</name>
</gene>
<comment type="caution">
    <text evidence="1">The sequence shown here is derived from an EMBL/GenBank/DDBJ whole genome shotgun (WGS) entry which is preliminary data.</text>
</comment>
<organism evidence="1">
    <name type="scientific">marine sediment metagenome</name>
    <dbReference type="NCBI Taxonomy" id="412755"/>
    <lineage>
        <taxon>unclassified sequences</taxon>
        <taxon>metagenomes</taxon>
        <taxon>ecological metagenomes</taxon>
    </lineage>
</organism>
<feature type="non-terminal residue" evidence="1">
    <location>
        <position position="86"/>
    </location>
</feature>
<dbReference type="AlphaFoldDB" id="X1QRU1"/>